<dbReference type="NCBIfam" id="TIGR03806">
    <property type="entry name" value="chp_HNE_0200"/>
    <property type="match status" value="1"/>
</dbReference>
<evidence type="ECO:0000313" key="1">
    <source>
        <dbReference type="EMBL" id="MFC3302458.1"/>
    </source>
</evidence>
<dbReference type="PROSITE" id="PS51257">
    <property type="entry name" value="PROKAR_LIPOPROTEIN"/>
    <property type="match status" value="1"/>
</dbReference>
<name>A0ABV7MAH2_9PROT</name>
<dbReference type="RefSeq" id="WP_189570729.1">
    <property type="nucleotide sequence ID" value="NZ_BMXU01000001.1"/>
</dbReference>
<gene>
    <name evidence="1" type="ORF">ACFONP_06905</name>
</gene>
<proteinExistence type="predicted"/>
<dbReference type="SUPFAM" id="SSF48695">
    <property type="entry name" value="Multiheme cytochromes"/>
    <property type="match status" value="1"/>
</dbReference>
<dbReference type="InterPro" id="IPR022269">
    <property type="entry name" value="SO_2930-like_C"/>
</dbReference>
<organism evidence="1 2">
    <name type="scientific">Parvularcula lutaonensis</name>
    <dbReference type="NCBI Taxonomy" id="491923"/>
    <lineage>
        <taxon>Bacteria</taxon>
        <taxon>Pseudomonadati</taxon>
        <taxon>Pseudomonadota</taxon>
        <taxon>Alphaproteobacteria</taxon>
        <taxon>Parvularculales</taxon>
        <taxon>Parvularculaceae</taxon>
        <taxon>Parvularcula</taxon>
    </lineage>
</organism>
<keyword evidence="2" id="KW-1185">Reference proteome</keyword>
<dbReference type="Proteomes" id="UP001595607">
    <property type="component" value="Unassembled WGS sequence"/>
</dbReference>
<protein>
    <submittedName>
        <fullName evidence="1">SO2930 family diheme c-type cytochrome</fullName>
    </submittedName>
</protein>
<sequence>MLRLLIIAVLVFAAACSDRQVTPRFHASQNPQLLSEWGAIAVEGEILALGRGVTPYALNTPLFTDYAHKLRTVWTMGDASPYQEQDVFALPVGTVITKTFYYPTSGDSVLQAEDLESVNGANPLDLSRHRLIETRLLVRRDDGWHPLSYIWNEAQTDAVLKRTGAVIPLTLVAEDGGERSFAYVVPNKNQCAACHATNATTKEISPIGPSAGQLNRFYWYAEGERNQLLAWAERGLIERPVSVPIRQVSWMDPEASLDARARSYLAANCAHCHNPKGPADTSGLDLTLSATPLALGRCKLPIAAGSGTGGHRYDIVPGAPQESILVYRTASSDPGAMMPELGRSLVHDEGVALLSEWISAMEGSCS</sequence>
<accession>A0ABV7MAH2</accession>
<evidence type="ECO:0000313" key="2">
    <source>
        <dbReference type="Proteomes" id="UP001595607"/>
    </source>
</evidence>
<reference evidence="2" key="1">
    <citation type="journal article" date="2019" name="Int. J. Syst. Evol. Microbiol.">
        <title>The Global Catalogue of Microorganisms (GCM) 10K type strain sequencing project: providing services to taxonomists for standard genome sequencing and annotation.</title>
        <authorList>
            <consortium name="The Broad Institute Genomics Platform"/>
            <consortium name="The Broad Institute Genome Sequencing Center for Infectious Disease"/>
            <person name="Wu L."/>
            <person name="Ma J."/>
        </authorList>
    </citation>
    <scope>NUCLEOTIDE SEQUENCE [LARGE SCALE GENOMIC DNA]</scope>
    <source>
        <strain evidence="2">KCTC 22245</strain>
    </source>
</reference>
<dbReference type="InterPro" id="IPR036280">
    <property type="entry name" value="Multihaem_cyt_sf"/>
</dbReference>
<comment type="caution">
    <text evidence="1">The sequence shown here is derived from an EMBL/GenBank/DDBJ whole genome shotgun (WGS) entry which is preliminary data.</text>
</comment>
<dbReference type="EMBL" id="JBHRVA010000002">
    <property type="protein sequence ID" value="MFC3302458.1"/>
    <property type="molecule type" value="Genomic_DNA"/>
</dbReference>